<dbReference type="GO" id="GO:0006508">
    <property type="term" value="P:proteolysis"/>
    <property type="evidence" value="ECO:0007669"/>
    <property type="project" value="InterPro"/>
</dbReference>
<dbReference type="CDD" id="cd07563">
    <property type="entry name" value="Peptidase_S41_IRBP"/>
    <property type="match status" value="1"/>
</dbReference>
<dbReference type="Pfam" id="PF14684">
    <property type="entry name" value="Tricorn_C1"/>
    <property type="match status" value="1"/>
</dbReference>
<dbReference type="InterPro" id="IPR050491">
    <property type="entry name" value="AmpC-like"/>
</dbReference>
<dbReference type="PATRIC" id="fig|43658.5.peg.4432"/>
<feature type="domain" description="Tail specific protease" evidence="1">
    <location>
        <begin position="255"/>
        <end position="450"/>
    </location>
</feature>
<gene>
    <name evidence="2" type="ORF">TW77_21035</name>
</gene>
<name>A0A0F4QH32_9GAMM</name>
<dbReference type="Pfam" id="PF03572">
    <property type="entry name" value="Peptidase_S41"/>
    <property type="match status" value="1"/>
</dbReference>
<dbReference type="InterPro" id="IPR028204">
    <property type="entry name" value="Tricorn_C1"/>
</dbReference>
<sequence>MVKGFSLLASGLIISALLGGCGDTTDHRTAVQKHPGLWQKTAYGEVLDITPQRVQRYEFNTHACIKVAQIGLPQNSTEPQITQAQQRSKAQLQLTYAGEVYPHIYERKTTLPDVCRSPLSVDATASPTQVFEYFWHAFNDYYAFFALRDMDWQAQYAHYRAKIHDEMPDDALFEILTEMIAPLADGHVSVARTPGRPYFVMKDAPILRAARGTASYYLRYDMQLSDEQVFSELVLDSLNVAQQYLSRDSIGSFPVQQQEKTLLWGKTEDNIGVLVINNFSQYSSDPDADETEHLSAATALIDSIIAELAGTDGLILDIRNNIGGDDAIALAIASRFNTSKRLAFNKQALNRAGQGVLLSQSLQAHPEAYTRPVYLLTSQLTISAGEVFTLAMMHLPQVTLLGEETAGALSDMRFFTLPNGWEISLSNEVYRDAHGTLYEHSGIQPDIAVPAFTMHALESGRFESYDHALTLLGKDPTPQLTVEEFERRLSALQQQGNIPAVAVNIIHDGQSVYHQGFGRADELGTAVDAHSRFYLGSVSKTLLGATLADAAERQLVDLDVPVMDYLNFTIDFPTPLSQAITLRQLITHTSGIMDTEQVYRCNYFVHADGSSLYNRLTQSTACGEPANTELGHFFAAYLSQSGANYQPSHFVSRFGLVNNEAAVYTNIGAALAGYVTEQASGQSLTQLTQDSVFTPLAMHRSEWAITQPEGPVVQRYIHHPQTHTLIPLPDYGNITYSEGSAVSTAHDLGHFLIATMQQGKLNGAQGLKASVVAAMLSPQTTIPSISVERGFFWGVDGDKIYHSGDDPGVLTQIYGDLRQQRGFVLLTNGDSGNDSSAQAYDEIAQLVLTFSYGFTQAKTSQP</sequence>
<evidence type="ECO:0000259" key="1">
    <source>
        <dbReference type="SMART" id="SM00245"/>
    </source>
</evidence>
<dbReference type="InterPro" id="IPR029045">
    <property type="entry name" value="ClpP/crotonase-like_dom_sf"/>
</dbReference>
<organism evidence="2 3">
    <name type="scientific">Pseudoalteromonas rubra</name>
    <dbReference type="NCBI Taxonomy" id="43658"/>
    <lineage>
        <taxon>Bacteria</taxon>
        <taxon>Pseudomonadati</taxon>
        <taxon>Pseudomonadota</taxon>
        <taxon>Gammaproteobacteria</taxon>
        <taxon>Alteromonadales</taxon>
        <taxon>Pseudoalteromonadaceae</taxon>
        <taxon>Pseudoalteromonas</taxon>
    </lineage>
</organism>
<dbReference type="PROSITE" id="PS51257">
    <property type="entry name" value="PROKAR_LIPOPROTEIN"/>
    <property type="match status" value="1"/>
</dbReference>
<dbReference type="InterPro" id="IPR005151">
    <property type="entry name" value="Tail-specific_protease"/>
</dbReference>
<accession>A0A0F4QH32</accession>
<dbReference type="GO" id="GO:0008236">
    <property type="term" value="F:serine-type peptidase activity"/>
    <property type="evidence" value="ECO:0007669"/>
    <property type="project" value="InterPro"/>
</dbReference>
<proteinExistence type="predicted"/>
<dbReference type="RefSeq" id="WP_046006924.1">
    <property type="nucleotide sequence ID" value="NZ_JXYA01000058.1"/>
</dbReference>
<evidence type="ECO:0000313" key="2">
    <source>
        <dbReference type="EMBL" id="KJZ05967.1"/>
    </source>
</evidence>
<protein>
    <recommendedName>
        <fullName evidence="1">Tail specific protease domain-containing protein</fullName>
    </recommendedName>
</protein>
<dbReference type="Gene3D" id="3.30.750.44">
    <property type="match status" value="1"/>
</dbReference>
<dbReference type="SUPFAM" id="SSF56601">
    <property type="entry name" value="beta-lactamase/transpeptidase-like"/>
    <property type="match status" value="1"/>
</dbReference>
<dbReference type="Pfam" id="PF00144">
    <property type="entry name" value="Beta-lactamase"/>
    <property type="match status" value="1"/>
</dbReference>
<dbReference type="InterPro" id="IPR012338">
    <property type="entry name" value="Beta-lactam/transpept-like"/>
</dbReference>
<keyword evidence="3" id="KW-1185">Reference proteome</keyword>
<dbReference type="InterPro" id="IPR001466">
    <property type="entry name" value="Beta-lactam-related"/>
</dbReference>
<dbReference type="PANTHER" id="PTHR46825">
    <property type="entry name" value="D-ALANYL-D-ALANINE-CARBOXYPEPTIDASE/ENDOPEPTIDASE AMPH"/>
    <property type="match status" value="1"/>
</dbReference>
<dbReference type="Gene3D" id="3.40.710.10">
    <property type="entry name" value="DD-peptidase/beta-lactamase superfamily"/>
    <property type="match status" value="1"/>
</dbReference>
<evidence type="ECO:0000313" key="3">
    <source>
        <dbReference type="Proteomes" id="UP000033452"/>
    </source>
</evidence>
<reference evidence="2 3" key="1">
    <citation type="journal article" date="2015" name="BMC Genomics">
        <title>Genome mining reveals unlocked bioactive potential of marine Gram-negative bacteria.</title>
        <authorList>
            <person name="Machado H."/>
            <person name="Sonnenschein E.C."/>
            <person name="Melchiorsen J."/>
            <person name="Gram L."/>
        </authorList>
    </citation>
    <scope>NUCLEOTIDE SEQUENCE [LARGE SCALE GENOMIC DNA]</scope>
    <source>
        <strain evidence="2 3">S2471</strain>
    </source>
</reference>
<dbReference type="Gene3D" id="3.90.226.10">
    <property type="entry name" value="2-enoyl-CoA Hydratase, Chain A, domain 1"/>
    <property type="match status" value="1"/>
</dbReference>
<dbReference type="Proteomes" id="UP000033452">
    <property type="component" value="Unassembled WGS sequence"/>
</dbReference>
<dbReference type="PANTHER" id="PTHR46825:SF9">
    <property type="entry name" value="BETA-LACTAMASE-RELATED DOMAIN-CONTAINING PROTEIN"/>
    <property type="match status" value="1"/>
</dbReference>
<dbReference type="SMART" id="SM00245">
    <property type="entry name" value="TSPc"/>
    <property type="match status" value="1"/>
</dbReference>
<dbReference type="EMBL" id="JXYA01000058">
    <property type="protein sequence ID" value="KJZ05967.1"/>
    <property type="molecule type" value="Genomic_DNA"/>
</dbReference>
<dbReference type="OrthoDB" id="9758793at2"/>
<dbReference type="AlphaFoldDB" id="A0A0F4QH32"/>
<comment type="caution">
    <text evidence="2">The sequence shown here is derived from an EMBL/GenBank/DDBJ whole genome shotgun (WGS) entry which is preliminary data.</text>
</comment>
<dbReference type="SUPFAM" id="SSF52096">
    <property type="entry name" value="ClpP/crotonase"/>
    <property type="match status" value="1"/>
</dbReference>